<dbReference type="EMBL" id="ASHM01166239">
    <property type="protein sequence ID" value="PNX64444.1"/>
    <property type="molecule type" value="Genomic_DNA"/>
</dbReference>
<feature type="non-terminal residue" evidence="2">
    <location>
        <position position="36"/>
    </location>
</feature>
<feature type="domain" description="Hydroxyproline O-arabinosyltransferase-like" evidence="1">
    <location>
        <begin position="2"/>
        <end position="33"/>
    </location>
</feature>
<comment type="caution">
    <text evidence="2">The sequence shown here is derived from an EMBL/GenBank/DDBJ whole genome shotgun (WGS) entry which is preliminary data.</text>
</comment>
<organism evidence="2 3">
    <name type="scientific">Trifolium pratense</name>
    <name type="common">Red clover</name>
    <dbReference type="NCBI Taxonomy" id="57577"/>
    <lineage>
        <taxon>Eukaryota</taxon>
        <taxon>Viridiplantae</taxon>
        <taxon>Streptophyta</taxon>
        <taxon>Embryophyta</taxon>
        <taxon>Tracheophyta</taxon>
        <taxon>Spermatophyta</taxon>
        <taxon>Magnoliopsida</taxon>
        <taxon>eudicotyledons</taxon>
        <taxon>Gunneridae</taxon>
        <taxon>Pentapetalae</taxon>
        <taxon>rosids</taxon>
        <taxon>fabids</taxon>
        <taxon>Fabales</taxon>
        <taxon>Fabaceae</taxon>
        <taxon>Papilionoideae</taxon>
        <taxon>50 kb inversion clade</taxon>
        <taxon>NPAAA clade</taxon>
        <taxon>Hologalegina</taxon>
        <taxon>IRL clade</taxon>
        <taxon>Trifolieae</taxon>
        <taxon>Trifolium</taxon>
    </lineage>
</organism>
<gene>
    <name evidence="2" type="ORF">L195_g062118</name>
</gene>
<dbReference type="Pfam" id="PF23452">
    <property type="entry name" value="HPAT"/>
    <property type="match status" value="1"/>
</dbReference>
<dbReference type="InterPro" id="IPR056508">
    <property type="entry name" value="HPAT-like"/>
</dbReference>
<evidence type="ECO:0000313" key="3">
    <source>
        <dbReference type="Proteomes" id="UP000236291"/>
    </source>
</evidence>
<dbReference type="AlphaFoldDB" id="A0A2K3KDT0"/>
<name>A0A2K3KDT0_TRIPR</name>
<protein>
    <recommendedName>
        <fullName evidence="1">Hydroxyproline O-arabinosyltransferase-like domain-containing protein</fullName>
    </recommendedName>
</protein>
<evidence type="ECO:0000259" key="1">
    <source>
        <dbReference type="Pfam" id="PF23452"/>
    </source>
</evidence>
<dbReference type="STRING" id="57577.A0A2K3KDT0"/>
<accession>A0A2K3KDT0</accession>
<sequence length="36" mass="4093">MKGEMTYGKIGEWRFDKRSYDLVAPKNLTLPPPGVP</sequence>
<evidence type="ECO:0000313" key="2">
    <source>
        <dbReference type="EMBL" id="PNX64444.1"/>
    </source>
</evidence>
<reference evidence="2 3" key="2">
    <citation type="journal article" date="2017" name="Front. Plant Sci.">
        <title>Gene Classification and Mining of Molecular Markers Useful in Red Clover (Trifolium pratense) Breeding.</title>
        <authorList>
            <person name="Istvanek J."/>
            <person name="Dluhosova J."/>
            <person name="Dluhos P."/>
            <person name="Patkova L."/>
            <person name="Nedelnik J."/>
            <person name="Repkova J."/>
        </authorList>
    </citation>
    <scope>NUCLEOTIDE SEQUENCE [LARGE SCALE GENOMIC DNA]</scope>
    <source>
        <strain evidence="3">cv. Tatra</strain>
        <tissue evidence="2">Young leaves</tissue>
    </source>
</reference>
<proteinExistence type="predicted"/>
<reference evidence="2 3" key="1">
    <citation type="journal article" date="2014" name="Am. J. Bot.">
        <title>Genome assembly and annotation for red clover (Trifolium pratense; Fabaceae).</title>
        <authorList>
            <person name="Istvanek J."/>
            <person name="Jaros M."/>
            <person name="Krenek A."/>
            <person name="Repkova J."/>
        </authorList>
    </citation>
    <scope>NUCLEOTIDE SEQUENCE [LARGE SCALE GENOMIC DNA]</scope>
    <source>
        <strain evidence="3">cv. Tatra</strain>
        <tissue evidence="2">Young leaves</tissue>
    </source>
</reference>
<dbReference type="Proteomes" id="UP000236291">
    <property type="component" value="Unassembled WGS sequence"/>
</dbReference>